<gene>
    <name evidence="1" type="ORF">GCM10017764_29420</name>
</gene>
<organism evidence="1 2">
    <name type="scientific">Sphingobacterium griseoflavum</name>
    <dbReference type="NCBI Taxonomy" id="1474952"/>
    <lineage>
        <taxon>Bacteria</taxon>
        <taxon>Pseudomonadati</taxon>
        <taxon>Bacteroidota</taxon>
        <taxon>Sphingobacteriia</taxon>
        <taxon>Sphingobacteriales</taxon>
        <taxon>Sphingobacteriaceae</taxon>
        <taxon>Sphingobacterium</taxon>
    </lineage>
</organism>
<dbReference type="Proteomes" id="UP000620550">
    <property type="component" value="Unassembled WGS sequence"/>
</dbReference>
<keyword evidence="2" id="KW-1185">Reference proteome</keyword>
<sequence length="40" mass="4645">MSFDDTKGNNTMKLEIEANYKEMKKDIAEIIEIERITNAP</sequence>
<dbReference type="EMBL" id="BNAF01000012">
    <property type="protein sequence ID" value="GHE44335.1"/>
    <property type="molecule type" value="Genomic_DNA"/>
</dbReference>
<accession>A0ABQ3HXT0</accession>
<name>A0ABQ3HXT0_9SPHI</name>
<evidence type="ECO:0000313" key="2">
    <source>
        <dbReference type="Proteomes" id="UP000620550"/>
    </source>
</evidence>
<reference evidence="2" key="1">
    <citation type="journal article" date="2019" name="Int. J. Syst. Evol. Microbiol.">
        <title>The Global Catalogue of Microorganisms (GCM) 10K type strain sequencing project: providing services to taxonomists for standard genome sequencing and annotation.</title>
        <authorList>
            <consortium name="The Broad Institute Genomics Platform"/>
            <consortium name="The Broad Institute Genome Sequencing Center for Infectious Disease"/>
            <person name="Wu L."/>
            <person name="Ma J."/>
        </authorList>
    </citation>
    <scope>NUCLEOTIDE SEQUENCE [LARGE SCALE GENOMIC DNA]</scope>
    <source>
        <strain evidence="2">CGMCC 1.12966</strain>
    </source>
</reference>
<protein>
    <submittedName>
        <fullName evidence="1">Uncharacterized protein</fullName>
    </submittedName>
</protein>
<evidence type="ECO:0000313" key="1">
    <source>
        <dbReference type="EMBL" id="GHE44335.1"/>
    </source>
</evidence>
<comment type="caution">
    <text evidence="1">The sequence shown here is derived from an EMBL/GenBank/DDBJ whole genome shotgun (WGS) entry which is preliminary data.</text>
</comment>
<proteinExistence type="predicted"/>